<dbReference type="KEGG" id="amur:ADH66_17810"/>
<dbReference type="InterPro" id="IPR013022">
    <property type="entry name" value="Xyl_isomerase-like_TIM-brl"/>
</dbReference>
<evidence type="ECO:0000259" key="1">
    <source>
        <dbReference type="Pfam" id="PF01261"/>
    </source>
</evidence>
<dbReference type="Proteomes" id="UP000596035">
    <property type="component" value="Chromosome"/>
</dbReference>
<dbReference type="SUPFAM" id="SSF51658">
    <property type="entry name" value="Xylose isomerase-like"/>
    <property type="match status" value="1"/>
</dbReference>
<dbReference type="PANTHER" id="PTHR12110:SF41">
    <property type="entry name" value="INOSOSE DEHYDRATASE"/>
    <property type="match status" value="1"/>
</dbReference>
<reference evidence="3 5" key="3">
    <citation type="submission" date="2020-11" db="EMBL/GenBank/DDBJ databases">
        <title>Closed and high quality bacterial genomes of the OMM12 community.</title>
        <authorList>
            <person name="Marbouty M."/>
            <person name="Lamy-Besnier Q."/>
            <person name="Debarbieux L."/>
            <person name="Koszul R."/>
        </authorList>
    </citation>
    <scope>NUCLEOTIDE SEQUENCE [LARGE SCALE GENOMIC DNA]</scope>
    <source>
        <strain evidence="3 5">KB18</strain>
    </source>
</reference>
<gene>
    <name evidence="2" type="ORF">ADH66_17810</name>
    <name evidence="3" type="ORF">I5Q82_08210</name>
</gene>
<proteinExistence type="predicted"/>
<protein>
    <submittedName>
        <fullName evidence="3">Sugar phosphate isomerase/epimerase</fullName>
    </submittedName>
</protein>
<reference evidence="4" key="2">
    <citation type="submission" date="2017-05" db="EMBL/GenBank/DDBJ databases">
        <title>Improved OligoMM genomes.</title>
        <authorList>
            <person name="Garzetti D."/>
        </authorList>
    </citation>
    <scope>NUCLEOTIDE SEQUENCE [LARGE SCALE GENOMIC DNA]</scope>
    <source>
        <strain evidence="4">KB18</strain>
    </source>
</reference>
<evidence type="ECO:0000313" key="3">
    <source>
        <dbReference type="EMBL" id="QQR31625.1"/>
    </source>
</evidence>
<dbReference type="InterPro" id="IPR050312">
    <property type="entry name" value="IolE/XylAMocC-like"/>
</dbReference>
<accession>A0A1Z2XV81</accession>
<keyword evidence="3" id="KW-0413">Isomerase</keyword>
<dbReference type="RefSeq" id="WP_066538030.1">
    <property type="nucleotide sequence ID" value="NZ_CP021422.1"/>
</dbReference>
<dbReference type="Proteomes" id="UP000196710">
    <property type="component" value="Chromosome"/>
</dbReference>
<dbReference type="Pfam" id="PF01261">
    <property type="entry name" value="AP_endonuc_2"/>
    <property type="match status" value="1"/>
</dbReference>
<name>A0A1Z2XV81_9FIRM</name>
<dbReference type="InterPro" id="IPR036237">
    <property type="entry name" value="Xyl_isomerase-like_sf"/>
</dbReference>
<organism evidence="3 5">
    <name type="scientific">Acutalibacter muris</name>
    <dbReference type="NCBI Taxonomy" id="1796620"/>
    <lineage>
        <taxon>Bacteria</taxon>
        <taxon>Bacillati</taxon>
        <taxon>Bacillota</taxon>
        <taxon>Clostridia</taxon>
        <taxon>Eubacteriales</taxon>
        <taxon>Acutalibacteraceae</taxon>
        <taxon>Acutalibacter</taxon>
    </lineage>
</organism>
<reference evidence="2" key="1">
    <citation type="journal article" date="2017" name="Genome Announc.">
        <title>High-Quality Whole-Genome Sequences of the Oligo-Mouse-Microbiota Bacterial Community.</title>
        <authorList>
            <person name="Garzetti D."/>
            <person name="Brugiroux S."/>
            <person name="Bunk B."/>
            <person name="Pukall R."/>
            <person name="McCoy K.D."/>
            <person name="Macpherson A.J."/>
            <person name="Stecher B."/>
        </authorList>
    </citation>
    <scope>NUCLEOTIDE SEQUENCE</scope>
    <source>
        <strain evidence="2">KB18</strain>
    </source>
</reference>
<dbReference type="PANTHER" id="PTHR12110">
    <property type="entry name" value="HYDROXYPYRUVATE ISOMERASE"/>
    <property type="match status" value="1"/>
</dbReference>
<evidence type="ECO:0000313" key="5">
    <source>
        <dbReference type="Proteomes" id="UP000596035"/>
    </source>
</evidence>
<keyword evidence="4" id="KW-1185">Reference proteome</keyword>
<sequence length="292" mass="32506">MISIKEQAVISGFADEYSPIFDEQLAALNRLGVSHIELRGIDNVNVSDLTGEKLREVREKLSAAGIKVSSLGSPIGKIGIEDDFAAHMDKLKRTLEIQKELSAPYLRMFSFYLPQNADPAAYRGKVMDRLSAMAEEAKRWDAVLLHENEKAIYGDTAPRCLDIMEQLGSENLRAVFDFANFLEVGQPTIEAFQRLRPYIEYVHIKDASKEKQIVPAGHGIGQVEEILGRLLGSGWTGFLSLEPHLTDFAGLSALEQDPQKRRSALTQPEAWELALSSLREILARLDGKEVQA</sequence>
<dbReference type="EMBL" id="CP065321">
    <property type="protein sequence ID" value="QQR31625.1"/>
    <property type="molecule type" value="Genomic_DNA"/>
</dbReference>
<feature type="domain" description="Xylose isomerase-like TIM barrel" evidence="1">
    <location>
        <begin position="26"/>
        <end position="245"/>
    </location>
</feature>
<dbReference type="EMBL" id="CP021422">
    <property type="protein sequence ID" value="ASB42344.1"/>
    <property type="molecule type" value="Genomic_DNA"/>
</dbReference>
<dbReference type="AlphaFoldDB" id="A0A1Z2XV81"/>
<dbReference type="Gene3D" id="3.20.20.150">
    <property type="entry name" value="Divalent-metal-dependent TIM barrel enzymes"/>
    <property type="match status" value="1"/>
</dbReference>
<dbReference type="GO" id="GO:0016853">
    <property type="term" value="F:isomerase activity"/>
    <property type="evidence" value="ECO:0007669"/>
    <property type="project" value="UniProtKB-KW"/>
</dbReference>
<evidence type="ECO:0000313" key="4">
    <source>
        <dbReference type="Proteomes" id="UP000196710"/>
    </source>
</evidence>
<evidence type="ECO:0000313" key="2">
    <source>
        <dbReference type="EMBL" id="ASB42344.1"/>
    </source>
</evidence>